<dbReference type="PROSITE" id="PS50850">
    <property type="entry name" value="MFS"/>
    <property type="match status" value="1"/>
</dbReference>
<keyword evidence="5 6" id="KW-0472">Membrane</keyword>
<feature type="transmembrane region" description="Helical" evidence="6">
    <location>
        <begin position="203"/>
        <end position="228"/>
    </location>
</feature>
<keyword evidence="3 6" id="KW-0812">Transmembrane</keyword>
<feature type="transmembrane region" description="Helical" evidence="6">
    <location>
        <begin position="330"/>
        <end position="356"/>
    </location>
</feature>
<feature type="transmembrane region" description="Helical" evidence="6">
    <location>
        <begin position="271"/>
        <end position="289"/>
    </location>
</feature>
<evidence type="ECO:0000256" key="2">
    <source>
        <dbReference type="ARBA" id="ARBA00022448"/>
    </source>
</evidence>
<dbReference type="OrthoDB" id="7200137at2"/>
<dbReference type="GO" id="GO:0005886">
    <property type="term" value="C:plasma membrane"/>
    <property type="evidence" value="ECO:0007669"/>
    <property type="project" value="UniProtKB-SubCell"/>
</dbReference>
<feature type="domain" description="Major facilitator superfamily (MFS) profile" evidence="7">
    <location>
        <begin position="1"/>
        <end position="385"/>
    </location>
</feature>
<evidence type="ECO:0000313" key="9">
    <source>
        <dbReference type="Proteomes" id="UP000325787"/>
    </source>
</evidence>
<organism evidence="8 9">
    <name type="scientific">Saccharothrix syringae</name>
    <name type="common">Nocardiopsis syringae</name>
    <dbReference type="NCBI Taxonomy" id="103733"/>
    <lineage>
        <taxon>Bacteria</taxon>
        <taxon>Bacillati</taxon>
        <taxon>Actinomycetota</taxon>
        <taxon>Actinomycetes</taxon>
        <taxon>Pseudonocardiales</taxon>
        <taxon>Pseudonocardiaceae</taxon>
        <taxon>Saccharothrix</taxon>
    </lineage>
</organism>
<feature type="transmembrane region" description="Helical" evidence="6">
    <location>
        <begin position="240"/>
        <end position="259"/>
    </location>
</feature>
<feature type="transmembrane region" description="Helical" evidence="6">
    <location>
        <begin position="295"/>
        <end position="318"/>
    </location>
</feature>
<feature type="transmembrane region" description="Helical" evidence="6">
    <location>
        <begin position="100"/>
        <end position="120"/>
    </location>
</feature>
<evidence type="ECO:0000256" key="1">
    <source>
        <dbReference type="ARBA" id="ARBA00004651"/>
    </source>
</evidence>
<feature type="transmembrane region" description="Helical" evidence="6">
    <location>
        <begin position="362"/>
        <end position="381"/>
    </location>
</feature>
<dbReference type="AlphaFoldDB" id="A0A5Q0HEA1"/>
<dbReference type="InterPro" id="IPR020846">
    <property type="entry name" value="MFS_dom"/>
</dbReference>
<evidence type="ECO:0000256" key="4">
    <source>
        <dbReference type="ARBA" id="ARBA00022989"/>
    </source>
</evidence>
<dbReference type="InterPro" id="IPR052983">
    <property type="entry name" value="MFS_Riboflavin_Transporter"/>
</dbReference>
<feature type="transmembrane region" description="Helical" evidence="6">
    <location>
        <begin position="132"/>
        <end position="155"/>
    </location>
</feature>
<evidence type="ECO:0000256" key="3">
    <source>
        <dbReference type="ARBA" id="ARBA00022692"/>
    </source>
</evidence>
<evidence type="ECO:0000256" key="6">
    <source>
        <dbReference type="SAM" id="Phobius"/>
    </source>
</evidence>
<name>A0A5Q0HEA1_SACSY</name>
<keyword evidence="2" id="KW-0813">Transport</keyword>
<gene>
    <name evidence="8" type="ORF">EKG83_17325</name>
</gene>
<reference evidence="9" key="1">
    <citation type="journal article" date="2021" name="Curr. Microbiol.">
        <title>Complete genome of nocamycin-producing strain Saccharothrix syringae NRRL B-16468 reveals the biosynthetic potential for secondary metabolites.</title>
        <authorList>
            <person name="Mo X."/>
            <person name="Yang S."/>
        </authorList>
    </citation>
    <scope>NUCLEOTIDE SEQUENCE [LARGE SCALE GENOMIC DNA]</scope>
    <source>
        <strain evidence="9">ATCC 51364 / DSM 43886 / JCM 6844 / KCTC 9398 / NBRC 14523 / NRRL B-16468 / INA 2240</strain>
    </source>
</reference>
<feature type="transmembrane region" description="Helical" evidence="6">
    <location>
        <begin position="72"/>
        <end position="94"/>
    </location>
</feature>
<dbReference type="PANTHER" id="PTHR43385">
    <property type="entry name" value="RIBOFLAVIN TRANSPORTER RIBJ"/>
    <property type="match status" value="1"/>
</dbReference>
<dbReference type="InterPro" id="IPR036259">
    <property type="entry name" value="MFS_trans_sf"/>
</dbReference>
<proteinExistence type="predicted"/>
<sequence>MVGRRVLAVLCLTQVTGWGVLFYAFPVLAPAISGDTGWSPSSVTAAFSLGQLVSAAVGVPLGRVLDRHGPRVVMTAGSVVAALAVVAMASARSLPWFTGAWALIGAAMAAVLYQPAFAALTRWYGERRVQALTAVTLAGGLASTVFAPLTAGLAAHLGWRGAYLVLAGLLALVTVPAHALGLRPPWPRHEHRTGHDPSAVARSGPFLVLVAALALGALSVYAVVVALVPLLTERGLSTAAAAWTLGLGGLGQVLGRLGYPRFVAATGVRARTAAVLLVASTTTLLLGLLPGPAALLVAAAVLAGTARGVFTLVQATAVSDRWGTAHYGRLSGLLQAPMAITAALAPWAGTALAAVLGGYSPVFVLLAVLGAVAAALSWWSVPRRDDRERSAG</sequence>
<dbReference type="Proteomes" id="UP000325787">
    <property type="component" value="Chromosome"/>
</dbReference>
<feature type="transmembrane region" description="Helical" evidence="6">
    <location>
        <begin position="7"/>
        <end position="25"/>
    </location>
</feature>
<feature type="transmembrane region" description="Helical" evidence="6">
    <location>
        <begin position="45"/>
        <end position="65"/>
    </location>
</feature>
<comment type="subcellular location">
    <subcellularLocation>
        <location evidence="1">Cell membrane</location>
        <topology evidence="1">Multi-pass membrane protein</topology>
    </subcellularLocation>
</comment>
<dbReference type="Pfam" id="PF07690">
    <property type="entry name" value="MFS_1"/>
    <property type="match status" value="1"/>
</dbReference>
<dbReference type="EMBL" id="CP034550">
    <property type="protein sequence ID" value="QFZ24305.1"/>
    <property type="molecule type" value="Genomic_DNA"/>
</dbReference>
<dbReference type="SUPFAM" id="SSF103473">
    <property type="entry name" value="MFS general substrate transporter"/>
    <property type="match status" value="1"/>
</dbReference>
<dbReference type="Gene3D" id="1.20.1250.20">
    <property type="entry name" value="MFS general substrate transporter like domains"/>
    <property type="match status" value="2"/>
</dbReference>
<dbReference type="GO" id="GO:0022857">
    <property type="term" value="F:transmembrane transporter activity"/>
    <property type="evidence" value="ECO:0007669"/>
    <property type="project" value="InterPro"/>
</dbReference>
<dbReference type="KEGG" id="ssyi:EKG83_17325"/>
<dbReference type="InterPro" id="IPR011701">
    <property type="entry name" value="MFS"/>
</dbReference>
<evidence type="ECO:0000313" key="8">
    <source>
        <dbReference type="EMBL" id="QFZ24305.1"/>
    </source>
</evidence>
<evidence type="ECO:0000256" key="5">
    <source>
        <dbReference type="ARBA" id="ARBA00023136"/>
    </source>
</evidence>
<dbReference type="PANTHER" id="PTHR43385:SF1">
    <property type="entry name" value="RIBOFLAVIN TRANSPORTER RIBJ"/>
    <property type="match status" value="1"/>
</dbReference>
<keyword evidence="9" id="KW-1185">Reference proteome</keyword>
<keyword evidence="4 6" id="KW-1133">Transmembrane helix</keyword>
<evidence type="ECO:0000259" key="7">
    <source>
        <dbReference type="PROSITE" id="PS50850"/>
    </source>
</evidence>
<feature type="transmembrane region" description="Helical" evidence="6">
    <location>
        <begin position="161"/>
        <end position="182"/>
    </location>
</feature>
<protein>
    <submittedName>
        <fullName evidence="8">MFS transporter</fullName>
    </submittedName>
</protein>
<accession>A0A5Q0HEA1</accession>